<dbReference type="OrthoDB" id="6735469at2759"/>
<sequence length="72" mass="7790">MSAAMRSTLQTVPESLEVTKNADPTSSAKTPVKVSSDANKSSRSYNYHTPSSTNKVKSYSSVRKDLEGEFSS</sequence>
<protein>
    <submittedName>
        <fullName evidence="2">Uncharacterized protein</fullName>
    </submittedName>
</protein>
<feature type="region of interest" description="Disordered" evidence="1">
    <location>
        <begin position="1"/>
        <end position="72"/>
    </location>
</feature>
<feature type="compositionally biased region" description="Polar residues" evidence="1">
    <location>
        <begin position="1"/>
        <end position="13"/>
    </location>
</feature>
<gene>
    <name evidence="2" type="ORF">BDFB_004841</name>
</gene>
<name>A0A482WBA1_ASBVE</name>
<dbReference type="EMBL" id="QDEB01011147">
    <property type="protein sequence ID" value="RZC42067.1"/>
    <property type="molecule type" value="Genomic_DNA"/>
</dbReference>
<comment type="caution">
    <text evidence="2">The sequence shown here is derived from an EMBL/GenBank/DDBJ whole genome shotgun (WGS) entry which is preliminary data.</text>
</comment>
<keyword evidence="3" id="KW-1185">Reference proteome</keyword>
<proteinExistence type="predicted"/>
<feature type="compositionally biased region" description="Polar residues" evidence="1">
    <location>
        <begin position="36"/>
        <end position="61"/>
    </location>
</feature>
<reference evidence="2 3" key="1">
    <citation type="submission" date="2017-03" db="EMBL/GenBank/DDBJ databases">
        <title>Genome of the blue death feigning beetle - Asbolus verrucosus.</title>
        <authorList>
            <person name="Rider S.D."/>
        </authorList>
    </citation>
    <scope>NUCLEOTIDE SEQUENCE [LARGE SCALE GENOMIC DNA]</scope>
    <source>
        <strain evidence="2">Butters</strain>
        <tissue evidence="2">Head and leg muscle</tissue>
    </source>
</reference>
<dbReference type="Proteomes" id="UP000292052">
    <property type="component" value="Unassembled WGS sequence"/>
</dbReference>
<accession>A0A482WBA1</accession>
<evidence type="ECO:0000256" key="1">
    <source>
        <dbReference type="SAM" id="MobiDB-lite"/>
    </source>
</evidence>
<dbReference type="AlphaFoldDB" id="A0A482WBA1"/>
<evidence type="ECO:0000313" key="2">
    <source>
        <dbReference type="EMBL" id="RZC42067.1"/>
    </source>
</evidence>
<organism evidence="2 3">
    <name type="scientific">Asbolus verrucosus</name>
    <name type="common">Desert ironclad beetle</name>
    <dbReference type="NCBI Taxonomy" id="1661398"/>
    <lineage>
        <taxon>Eukaryota</taxon>
        <taxon>Metazoa</taxon>
        <taxon>Ecdysozoa</taxon>
        <taxon>Arthropoda</taxon>
        <taxon>Hexapoda</taxon>
        <taxon>Insecta</taxon>
        <taxon>Pterygota</taxon>
        <taxon>Neoptera</taxon>
        <taxon>Endopterygota</taxon>
        <taxon>Coleoptera</taxon>
        <taxon>Polyphaga</taxon>
        <taxon>Cucujiformia</taxon>
        <taxon>Tenebrionidae</taxon>
        <taxon>Pimeliinae</taxon>
        <taxon>Asbolus</taxon>
    </lineage>
</organism>
<evidence type="ECO:0000313" key="3">
    <source>
        <dbReference type="Proteomes" id="UP000292052"/>
    </source>
</evidence>
<feature type="compositionally biased region" description="Basic and acidic residues" evidence="1">
    <location>
        <begin position="62"/>
        <end position="72"/>
    </location>
</feature>